<evidence type="ECO:0000313" key="1">
    <source>
        <dbReference type="EMBL" id="GGG27399.1"/>
    </source>
</evidence>
<comment type="caution">
    <text evidence="1">The sequence shown here is derived from an EMBL/GenBank/DDBJ whole genome shotgun (WGS) entry which is preliminary data.</text>
</comment>
<dbReference type="Proteomes" id="UP000654257">
    <property type="component" value="Unassembled WGS sequence"/>
</dbReference>
<accession>A0A917G844</accession>
<keyword evidence="2" id="KW-1185">Reference proteome</keyword>
<organism evidence="1 2">
    <name type="scientific">Rhodococcoides trifolii</name>
    <dbReference type="NCBI Taxonomy" id="908250"/>
    <lineage>
        <taxon>Bacteria</taxon>
        <taxon>Bacillati</taxon>
        <taxon>Actinomycetota</taxon>
        <taxon>Actinomycetes</taxon>
        <taxon>Mycobacteriales</taxon>
        <taxon>Nocardiaceae</taxon>
        <taxon>Rhodococcoides</taxon>
    </lineage>
</organism>
<dbReference type="EMBL" id="BMCU01000006">
    <property type="protein sequence ID" value="GGG27399.1"/>
    <property type="molecule type" value="Genomic_DNA"/>
</dbReference>
<reference evidence="1" key="1">
    <citation type="journal article" date="2014" name="Int. J. Syst. Evol. Microbiol.">
        <title>Complete genome sequence of Corynebacterium casei LMG S-19264T (=DSM 44701T), isolated from a smear-ripened cheese.</title>
        <authorList>
            <consortium name="US DOE Joint Genome Institute (JGI-PGF)"/>
            <person name="Walter F."/>
            <person name="Albersmeier A."/>
            <person name="Kalinowski J."/>
            <person name="Ruckert C."/>
        </authorList>
    </citation>
    <scope>NUCLEOTIDE SEQUENCE</scope>
    <source>
        <strain evidence="1">CCM 7905</strain>
    </source>
</reference>
<sequence>MGGDVFTPHDRPGIAVVTLTWRTFVTDACPLTVFVNMNNFDAPGVDPYSGAKPTGGTWLAHLTSARVGESAPADREWTKQLVIDIGSGNAGLTVTTDAPLNTTLLDPAGNTVRFTVA</sequence>
<proteinExistence type="predicted"/>
<gene>
    <name evidence="1" type="ORF">GCM10007304_46540</name>
</gene>
<evidence type="ECO:0000313" key="2">
    <source>
        <dbReference type="Proteomes" id="UP000654257"/>
    </source>
</evidence>
<dbReference type="AlphaFoldDB" id="A0A917G844"/>
<protein>
    <submittedName>
        <fullName evidence="1">Uncharacterized protein</fullName>
    </submittedName>
</protein>
<name>A0A917G844_9NOCA</name>
<reference evidence="1" key="2">
    <citation type="submission" date="2020-09" db="EMBL/GenBank/DDBJ databases">
        <authorList>
            <person name="Sun Q."/>
            <person name="Sedlacek I."/>
        </authorList>
    </citation>
    <scope>NUCLEOTIDE SEQUENCE</scope>
    <source>
        <strain evidence="1">CCM 7905</strain>
    </source>
</reference>